<evidence type="ECO:0000313" key="1">
    <source>
        <dbReference type="EMBL" id="KAH8011568.1"/>
    </source>
</evidence>
<organism evidence="1 2">
    <name type="scientific">Sphaerodactylus townsendi</name>
    <dbReference type="NCBI Taxonomy" id="933632"/>
    <lineage>
        <taxon>Eukaryota</taxon>
        <taxon>Metazoa</taxon>
        <taxon>Chordata</taxon>
        <taxon>Craniata</taxon>
        <taxon>Vertebrata</taxon>
        <taxon>Euteleostomi</taxon>
        <taxon>Lepidosauria</taxon>
        <taxon>Squamata</taxon>
        <taxon>Bifurcata</taxon>
        <taxon>Gekkota</taxon>
        <taxon>Sphaerodactylidae</taxon>
        <taxon>Sphaerodactylus</taxon>
    </lineage>
</organism>
<sequence>MKFPQRNESNVTHCWVKGKEVSLSPLQCPAELDGADAKLCCRICYGANCCQPRKPRVNQSKCPQETQRARASLDRVATPAVPTAAPKKKQEMGAFSVAIVSVVMTLVVVGIILWCLPSKWCERLCPSDDEEDLAAEEEWIRSILNFLTRRDPPADRPVHVYPPNPPPRNVGRAAPPPYSRDDPIGSHSPPPPYSISPVVMFRRSGSQSQDDAVVILPQSGGQMEEAPPGSTPEATDLPEVIASGGPLEPPDPSVGQ</sequence>
<gene>
    <name evidence="1" type="ORF">K3G42_002114</name>
</gene>
<accession>A0ACB8FX07</accession>
<proteinExistence type="predicted"/>
<keyword evidence="2" id="KW-1185">Reference proteome</keyword>
<dbReference type="Proteomes" id="UP000827872">
    <property type="component" value="Linkage Group LG13"/>
</dbReference>
<reference evidence="1" key="1">
    <citation type="submission" date="2021-08" db="EMBL/GenBank/DDBJ databases">
        <title>The first chromosome-level gecko genome reveals the dynamic sex chromosomes of Neotropical dwarf geckos (Sphaerodactylidae: Sphaerodactylus).</title>
        <authorList>
            <person name="Pinto B.J."/>
            <person name="Keating S.E."/>
            <person name="Gamble T."/>
        </authorList>
    </citation>
    <scope>NUCLEOTIDE SEQUENCE</scope>
    <source>
        <strain evidence="1">TG3544</strain>
    </source>
</reference>
<protein>
    <submittedName>
        <fullName evidence="1">Uncharacterized protein</fullName>
    </submittedName>
</protein>
<comment type="caution">
    <text evidence="1">The sequence shown here is derived from an EMBL/GenBank/DDBJ whole genome shotgun (WGS) entry which is preliminary data.</text>
</comment>
<name>A0ACB8FX07_9SAUR</name>
<evidence type="ECO:0000313" key="2">
    <source>
        <dbReference type="Proteomes" id="UP000827872"/>
    </source>
</evidence>
<dbReference type="EMBL" id="CM037626">
    <property type="protein sequence ID" value="KAH8011568.1"/>
    <property type="molecule type" value="Genomic_DNA"/>
</dbReference>